<keyword evidence="2" id="KW-0472">Membrane</keyword>
<reference evidence="3 4" key="1">
    <citation type="submission" date="2018-06" db="EMBL/GenBank/DDBJ databases">
        <title>WGS assembly of Brassica rapa FPsc.</title>
        <authorList>
            <person name="Bowman J."/>
            <person name="Kohchi T."/>
            <person name="Yamato K."/>
            <person name="Jenkins J."/>
            <person name="Shu S."/>
            <person name="Ishizaki K."/>
            <person name="Yamaoka S."/>
            <person name="Nishihama R."/>
            <person name="Nakamura Y."/>
            <person name="Berger F."/>
            <person name="Adam C."/>
            <person name="Aki S."/>
            <person name="Althoff F."/>
            <person name="Araki T."/>
            <person name="Arteaga-Vazquez M."/>
            <person name="Balasubrmanian S."/>
            <person name="Bauer D."/>
            <person name="Boehm C."/>
            <person name="Briginshaw L."/>
            <person name="Caballero-Perez J."/>
            <person name="Catarino B."/>
            <person name="Chen F."/>
            <person name="Chiyoda S."/>
            <person name="Chovatia M."/>
            <person name="Davies K."/>
            <person name="Delmans M."/>
            <person name="Demura T."/>
            <person name="Dierschke T."/>
            <person name="Dolan L."/>
            <person name="Dorantes-Acosta A."/>
            <person name="Eklund D."/>
            <person name="Florent S."/>
            <person name="Flores-Sandoval E."/>
            <person name="Fujiyama A."/>
            <person name="Fukuzawa H."/>
            <person name="Galik B."/>
            <person name="Grimanelli D."/>
            <person name="Grimwood J."/>
            <person name="Grossniklaus U."/>
            <person name="Hamada T."/>
            <person name="Haseloff J."/>
            <person name="Hetherington A."/>
            <person name="Higo A."/>
            <person name="Hirakawa Y."/>
            <person name="Hundley H."/>
            <person name="Ikeda Y."/>
            <person name="Inoue K."/>
            <person name="Inoue S."/>
            <person name="Ishida S."/>
            <person name="Jia Q."/>
            <person name="Kakita M."/>
            <person name="Kanazawa T."/>
            <person name="Kawai Y."/>
            <person name="Kawashima T."/>
            <person name="Kennedy M."/>
            <person name="Kinose K."/>
            <person name="Kinoshita T."/>
            <person name="Kohara Y."/>
            <person name="Koide E."/>
            <person name="Komatsu K."/>
            <person name="Kopischke S."/>
            <person name="Kubo M."/>
            <person name="Kyozuka J."/>
            <person name="Lagercrantz U."/>
            <person name="Lin S."/>
            <person name="Lindquist E."/>
            <person name="Lipzen A."/>
            <person name="Lu C."/>
            <person name="Luna E."/>
            <person name="Martienssen R."/>
            <person name="Minamino N."/>
            <person name="Mizutani M."/>
            <person name="Mizutani M."/>
            <person name="Mochizuki N."/>
            <person name="Monte I."/>
            <person name="Mosher R."/>
            <person name="Nagasaki H."/>
            <person name="Nakagami H."/>
            <person name="Naramoto S."/>
            <person name="Nishitani K."/>
            <person name="Ohtani M."/>
            <person name="Okamoto T."/>
            <person name="Okumura M."/>
            <person name="Phillips J."/>
            <person name="Pollak B."/>
            <person name="Reinders A."/>
            <person name="Roevekamp M."/>
            <person name="Sano R."/>
            <person name="Sawa S."/>
            <person name="Schmid M."/>
            <person name="Shirakawa M."/>
            <person name="Solano R."/>
            <person name="Spunde A."/>
            <person name="Suetsugu N."/>
            <person name="Sugano S."/>
            <person name="Sugiyama A."/>
            <person name="Sun R."/>
            <person name="Suzuki Y."/>
            <person name="Takenaka M."/>
            <person name="Takezawa D."/>
            <person name="Tomogane H."/>
            <person name="Tsuzuki M."/>
            <person name="Ueda T."/>
            <person name="Umeda M."/>
            <person name="Ward J."/>
            <person name="Watanabe Y."/>
            <person name="Yazaki K."/>
            <person name="Yokoyama R."/>
            <person name="Yoshitake Y."/>
            <person name="Yotsui I."/>
            <person name="Zachgo S."/>
            <person name="Schmutz J."/>
        </authorList>
    </citation>
    <scope>NUCLEOTIDE SEQUENCE [LARGE SCALE GENOMIC DNA]</scope>
    <source>
        <strain evidence="4">cv. B-3</strain>
    </source>
</reference>
<keyword evidence="2" id="KW-1133">Transmembrane helix</keyword>
<dbReference type="EMBL" id="CM010634">
    <property type="protein sequence ID" value="RID54160.1"/>
    <property type="molecule type" value="Genomic_DNA"/>
</dbReference>
<dbReference type="AlphaFoldDB" id="A0A397YSY6"/>
<feature type="region of interest" description="Disordered" evidence="1">
    <location>
        <begin position="1"/>
        <end position="26"/>
    </location>
</feature>
<proteinExistence type="predicted"/>
<dbReference type="Proteomes" id="UP000264353">
    <property type="component" value="Chromosome A7"/>
</dbReference>
<organism evidence="3 4">
    <name type="scientific">Brassica campestris</name>
    <name type="common">Field mustard</name>
    <dbReference type="NCBI Taxonomy" id="3711"/>
    <lineage>
        <taxon>Eukaryota</taxon>
        <taxon>Viridiplantae</taxon>
        <taxon>Streptophyta</taxon>
        <taxon>Embryophyta</taxon>
        <taxon>Tracheophyta</taxon>
        <taxon>Spermatophyta</taxon>
        <taxon>Magnoliopsida</taxon>
        <taxon>eudicotyledons</taxon>
        <taxon>Gunneridae</taxon>
        <taxon>Pentapetalae</taxon>
        <taxon>rosids</taxon>
        <taxon>malvids</taxon>
        <taxon>Brassicales</taxon>
        <taxon>Brassicaceae</taxon>
        <taxon>Brassiceae</taxon>
        <taxon>Brassica</taxon>
    </lineage>
</organism>
<feature type="compositionally biased region" description="Polar residues" evidence="1">
    <location>
        <begin position="1"/>
        <end position="14"/>
    </location>
</feature>
<evidence type="ECO:0000313" key="4">
    <source>
        <dbReference type="Proteomes" id="UP000264353"/>
    </source>
</evidence>
<protein>
    <submittedName>
        <fullName evidence="3">Uncharacterized protein</fullName>
    </submittedName>
</protein>
<sequence length="70" mass="8343">MDNSSYLSYDNMTTQRKKEKKKKKENKRILVGSSRAFSLSQNHFWFGFLCVFNLSFLLEEALLLKLYRSL</sequence>
<gene>
    <name evidence="3" type="ORF">BRARA_G01500</name>
</gene>
<evidence type="ECO:0000313" key="3">
    <source>
        <dbReference type="EMBL" id="RID54160.1"/>
    </source>
</evidence>
<name>A0A397YSY6_BRACM</name>
<accession>A0A397YSY6</accession>
<evidence type="ECO:0000256" key="2">
    <source>
        <dbReference type="SAM" id="Phobius"/>
    </source>
</evidence>
<evidence type="ECO:0000256" key="1">
    <source>
        <dbReference type="SAM" id="MobiDB-lite"/>
    </source>
</evidence>
<feature type="compositionally biased region" description="Basic residues" evidence="1">
    <location>
        <begin position="15"/>
        <end position="26"/>
    </location>
</feature>
<keyword evidence="2" id="KW-0812">Transmembrane</keyword>
<feature type="transmembrane region" description="Helical" evidence="2">
    <location>
        <begin position="44"/>
        <end position="64"/>
    </location>
</feature>